<evidence type="ECO:0000313" key="11">
    <source>
        <dbReference type="Proteomes" id="UP001059480"/>
    </source>
</evidence>
<reference evidence="10" key="3">
    <citation type="journal article" date="2023" name="Microbiol. Resour. Announc.">
        <title>Draft Genome Sequence of Granulicatella sp. Strain S8, Isolated from a Marine Fish, Seriola quinqueradiata.</title>
        <authorList>
            <person name="Lee M."/>
            <person name="Farooq A."/>
            <person name="Jeong J.B."/>
            <person name="Jung M.Y."/>
        </authorList>
    </citation>
    <scope>NUCLEOTIDE SEQUENCE</scope>
    <source>
        <strain evidence="10">S8</strain>
    </source>
</reference>
<keyword evidence="3" id="KW-1003">Cell membrane</keyword>
<keyword evidence="8 9" id="KW-0472">Membrane</keyword>
<evidence type="ECO:0000256" key="9">
    <source>
        <dbReference type="SAM" id="Phobius"/>
    </source>
</evidence>
<dbReference type="InterPro" id="IPR004704">
    <property type="entry name" value="PTS_IID_man"/>
</dbReference>
<feature type="transmembrane region" description="Helical" evidence="9">
    <location>
        <begin position="187"/>
        <end position="207"/>
    </location>
</feature>
<dbReference type="InterPro" id="IPR050303">
    <property type="entry name" value="GatZ_KbaZ_carbometab"/>
</dbReference>
<dbReference type="EMBL" id="JANHNZ010000002">
    <property type="protein sequence ID" value="MCQ9209669.1"/>
    <property type="molecule type" value="Genomic_DNA"/>
</dbReference>
<dbReference type="PROSITE" id="PS51108">
    <property type="entry name" value="PTS_EIID"/>
    <property type="match status" value="1"/>
</dbReference>
<feature type="transmembrane region" description="Helical" evidence="9">
    <location>
        <begin position="227"/>
        <end position="247"/>
    </location>
</feature>
<accession>A0ABT1WMB5</accession>
<name>A0ABT1WMB5_9LACT</name>
<evidence type="ECO:0000256" key="7">
    <source>
        <dbReference type="ARBA" id="ARBA00022989"/>
    </source>
</evidence>
<gene>
    <name evidence="10" type="ORF">NPA36_03815</name>
</gene>
<evidence type="ECO:0000256" key="1">
    <source>
        <dbReference type="ARBA" id="ARBA00004651"/>
    </source>
</evidence>
<evidence type="ECO:0000256" key="2">
    <source>
        <dbReference type="ARBA" id="ARBA00022448"/>
    </source>
</evidence>
<dbReference type="RefSeq" id="WP_256944776.1">
    <property type="nucleotide sequence ID" value="NZ_JANHNZ010000002.1"/>
</dbReference>
<keyword evidence="5" id="KW-0598">Phosphotransferase system</keyword>
<proteinExistence type="predicted"/>
<keyword evidence="6 9" id="KW-0812">Transmembrane</keyword>
<comment type="subcellular location">
    <subcellularLocation>
        <location evidence="1">Cell membrane</location>
        <topology evidence="1">Multi-pass membrane protein</topology>
    </subcellularLocation>
</comment>
<evidence type="ECO:0000256" key="5">
    <source>
        <dbReference type="ARBA" id="ARBA00022683"/>
    </source>
</evidence>
<dbReference type="PANTHER" id="PTHR32502">
    <property type="entry name" value="N-ACETYLGALACTOSAMINE PERMEASE II COMPONENT-RELATED"/>
    <property type="match status" value="1"/>
</dbReference>
<keyword evidence="7 9" id="KW-1133">Transmembrane helix</keyword>
<sequence>METKKTYQLLDKKTLNQSYFRWMMHNLVAMSYEYLEALGFAYSMQPVADRLYKDNPEERKKMLQRHALFYNTEPQLGALINGVVCGLEEQRALGNSEIDDSFINSLKIGLMGPIAGIGDSMIPGMLIPILLSIGMGLSADGGILGPIFYIITYNLIIVLGTRYLFFKGYELGAESVDLFVGKKAAQMTQAISVLGVIVIGGVAASYVNLNLPIVLDFGNAVVDVQLILDGIFPKLLPVVLVITSWYFMAKKGVTPLKMIATYFILAFTGVGLTYLIQMFF</sequence>
<evidence type="ECO:0000256" key="6">
    <source>
        <dbReference type="ARBA" id="ARBA00022692"/>
    </source>
</evidence>
<feature type="transmembrane region" description="Helical" evidence="9">
    <location>
        <begin position="143"/>
        <end position="166"/>
    </location>
</feature>
<feature type="transmembrane region" description="Helical" evidence="9">
    <location>
        <begin position="259"/>
        <end position="279"/>
    </location>
</feature>
<evidence type="ECO:0000256" key="3">
    <source>
        <dbReference type="ARBA" id="ARBA00022475"/>
    </source>
</evidence>
<reference evidence="10" key="1">
    <citation type="submission" date="2022-07" db="EMBL/GenBank/DDBJ databases">
        <authorList>
            <person name="Jung M.-Y."/>
            <person name="Lee M."/>
        </authorList>
    </citation>
    <scope>NUCLEOTIDE SEQUENCE</scope>
    <source>
        <strain evidence="10">S8</strain>
    </source>
</reference>
<evidence type="ECO:0000256" key="4">
    <source>
        <dbReference type="ARBA" id="ARBA00022597"/>
    </source>
</evidence>
<evidence type="ECO:0000313" key="10">
    <source>
        <dbReference type="EMBL" id="MCQ9209669.1"/>
    </source>
</evidence>
<keyword evidence="11" id="KW-1185">Reference proteome</keyword>
<protein>
    <submittedName>
        <fullName evidence="10">PTS system mannose/fructose/sorbose family transporter subunit IID</fullName>
    </submittedName>
</protein>
<comment type="caution">
    <text evidence="10">The sequence shown here is derived from an EMBL/GenBank/DDBJ whole genome shotgun (WGS) entry which is preliminary data.</text>
</comment>
<keyword evidence="4" id="KW-0762">Sugar transport</keyword>
<dbReference type="PANTHER" id="PTHR32502:SF5">
    <property type="entry name" value="N-ACETYLGALACTOSAMINE PERMEASE IID COMPONENT-RELATED"/>
    <property type="match status" value="1"/>
</dbReference>
<evidence type="ECO:0000256" key="8">
    <source>
        <dbReference type="ARBA" id="ARBA00023136"/>
    </source>
</evidence>
<feature type="transmembrane region" description="Helical" evidence="9">
    <location>
        <begin position="114"/>
        <end position="137"/>
    </location>
</feature>
<keyword evidence="2" id="KW-0813">Transport</keyword>
<organism evidence="10 11">
    <name type="scientific">Granulicatella seriolae</name>
    <dbReference type="NCBI Taxonomy" id="2967226"/>
    <lineage>
        <taxon>Bacteria</taxon>
        <taxon>Bacillati</taxon>
        <taxon>Bacillota</taxon>
        <taxon>Bacilli</taxon>
        <taxon>Lactobacillales</taxon>
        <taxon>Carnobacteriaceae</taxon>
        <taxon>Granulicatella</taxon>
    </lineage>
</organism>
<dbReference type="Proteomes" id="UP001059480">
    <property type="component" value="Unassembled WGS sequence"/>
</dbReference>
<dbReference type="Pfam" id="PF03613">
    <property type="entry name" value="EIID-AGA"/>
    <property type="match status" value="1"/>
</dbReference>
<reference evidence="10" key="2">
    <citation type="journal article" date="2023" name="Curr. Microbiol.">
        <title>Granulicatella seriolae sp. nov., a Novel Facultative Anaerobe Isolated from Yellowtail Marine Fish.</title>
        <authorList>
            <person name="Lee M."/>
            <person name="Choi Y.J."/>
            <person name="Farooq A."/>
            <person name="Jeong J.B."/>
            <person name="Jung M.Y."/>
        </authorList>
    </citation>
    <scope>NUCLEOTIDE SEQUENCE</scope>
    <source>
        <strain evidence="10">S8</strain>
    </source>
</reference>